<evidence type="ECO:0000313" key="2">
    <source>
        <dbReference type="EMBL" id="GBP60140.1"/>
    </source>
</evidence>
<name>A0A4C1XAM6_EUMVA</name>
<protein>
    <submittedName>
        <fullName evidence="2">Uncharacterized protein</fullName>
    </submittedName>
</protein>
<accession>A0A4C1XAM6</accession>
<proteinExistence type="predicted"/>
<keyword evidence="3" id="KW-1185">Reference proteome</keyword>
<comment type="caution">
    <text evidence="2">The sequence shown here is derived from an EMBL/GenBank/DDBJ whole genome shotgun (WGS) entry which is preliminary data.</text>
</comment>
<evidence type="ECO:0000313" key="3">
    <source>
        <dbReference type="Proteomes" id="UP000299102"/>
    </source>
</evidence>
<dbReference type="AlphaFoldDB" id="A0A4C1XAM6"/>
<dbReference type="EMBL" id="BGZK01000780">
    <property type="protein sequence ID" value="GBP60140.1"/>
    <property type="molecule type" value="Genomic_DNA"/>
</dbReference>
<organism evidence="2 3">
    <name type="scientific">Eumeta variegata</name>
    <name type="common">Bagworm moth</name>
    <name type="synonym">Eumeta japonica</name>
    <dbReference type="NCBI Taxonomy" id="151549"/>
    <lineage>
        <taxon>Eukaryota</taxon>
        <taxon>Metazoa</taxon>
        <taxon>Ecdysozoa</taxon>
        <taxon>Arthropoda</taxon>
        <taxon>Hexapoda</taxon>
        <taxon>Insecta</taxon>
        <taxon>Pterygota</taxon>
        <taxon>Neoptera</taxon>
        <taxon>Endopterygota</taxon>
        <taxon>Lepidoptera</taxon>
        <taxon>Glossata</taxon>
        <taxon>Ditrysia</taxon>
        <taxon>Tineoidea</taxon>
        <taxon>Psychidae</taxon>
        <taxon>Oiketicinae</taxon>
        <taxon>Eumeta</taxon>
    </lineage>
</organism>
<feature type="region of interest" description="Disordered" evidence="1">
    <location>
        <begin position="1"/>
        <end position="37"/>
    </location>
</feature>
<reference evidence="2 3" key="1">
    <citation type="journal article" date="2019" name="Commun. Biol.">
        <title>The bagworm genome reveals a unique fibroin gene that provides high tensile strength.</title>
        <authorList>
            <person name="Kono N."/>
            <person name="Nakamura H."/>
            <person name="Ohtoshi R."/>
            <person name="Tomita M."/>
            <person name="Numata K."/>
            <person name="Arakawa K."/>
        </authorList>
    </citation>
    <scope>NUCLEOTIDE SEQUENCE [LARGE SCALE GENOMIC DNA]</scope>
</reference>
<sequence>MSHEKTPGAALLQVASPQTTPARGSGTFDASGDRRRETGPLADMEICACVQSHVAQNPVSSFRVWHNSGVGRRLAELSCACARRGDIRRLIVRFNASCALASNIERKQ</sequence>
<evidence type="ECO:0000256" key="1">
    <source>
        <dbReference type="SAM" id="MobiDB-lite"/>
    </source>
</evidence>
<dbReference type="Proteomes" id="UP000299102">
    <property type="component" value="Unassembled WGS sequence"/>
</dbReference>
<gene>
    <name evidence="2" type="ORF">EVAR_41830_1</name>
</gene>